<dbReference type="Pfam" id="PF00488">
    <property type="entry name" value="MutS_V"/>
    <property type="match status" value="1"/>
</dbReference>
<dbReference type="Gene3D" id="3.40.50.300">
    <property type="entry name" value="P-loop containing nucleotide triphosphate hydrolases"/>
    <property type="match status" value="1"/>
</dbReference>
<dbReference type="GO" id="GO:0005739">
    <property type="term" value="C:mitochondrion"/>
    <property type="evidence" value="ECO:0007669"/>
    <property type="project" value="TreeGrafter"/>
</dbReference>
<dbReference type="HOGENOM" id="CLU_002472_4_0_1"/>
<dbReference type="Pfam" id="PF05192">
    <property type="entry name" value="MutS_III"/>
    <property type="match status" value="1"/>
</dbReference>
<evidence type="ECO:0000256" key="2">
    <source>
        <dbReference type="ARBA" id="ARBA00022741"/>
    </source>
</evidence>
<dbReference type="SUPFAM" id="SSF53150">
    <property type="entry name" value="DNA repair protein MutS, domain II"/>
    <property type="match status" value="1"/>
</dbReference>
<dbReference type="GO" id="GO:0140664">
    <property type="term" value="F:ATP-dependent DNA damage sensor activity"/>
    <property type="evidence" value="ECO:0007669"/>
    <property type="project" value="InterPro"/>
</dbReference>
<dbReference type="Pfam" id="PF05188">
    <property type="entry name" value="MutS_II"/>
    <property type="match status" value="1"/>
</dbReference>
<keyword evidence="3" id="KW-0227">DNA damage</keyword>
<dbReference type="PROSITE" id="PS00486">
    <property type="entry name" value="DNA_MISMATCH_REPAIR_2"/>
    <property type="match status" value="1"/>
</dbReference>
<feature type="coiled-coil region" evidence="7">
    <location>
        <begin position="502"/>
        <end position="529"/>
    </location>
</feature>
<evidence type="ECO:0000256" key="1">
    <source>
        <dbReference type="ARBA" id="ARBA00006271"/>
    </source>
</evidence>
<dbReference type="Gene3D" id="1.10.1420.10">
    <property type="match status" value="1"/>
</dbReference>
<dbReference type="Proteomes" id="UP000054166">
    <property type="component" value="Unassembled WGS sequence"/>
</dbReference>
<keyword evidence="7" id="KW-0175">Coiled coil</keyword>
<dbReference type="PIRSF" id="PIRSF037677">
    <property type="entry name" value="DNA_mis_repair_Msh6"/>
    <property type="match status" value="1"/>
</dbReference>
<protein>
    <recommendedName>
        <fullName evidence="8">DNA mismatch repair proteins mutS family domain-containing protein</fullName>
    </recommendedName>
</protein>
<evidence type="ECO:0000256" key="5">
    <source>
        <dbReference type="ARBA" id="ARBA00023125"/>
    </source>
</evidence>
<dbReference type="SUPFAM" id="SSF52540">
    <property type="entry name" value="P-loop containing nucleoside triphosphate hydrolases"/>
    <property type="match status" value="1"/>
</dbReference>
<dbReference type="GO" id="GO:0043504">
    <property type="term" value="P:mitochondrial DNA repair"/>
    <property type="evidence" value="ECO:0007669"/>
    <property type="project" value="TreeGrafter"/>
</dbReference>
<evidence type="ECO:0000259" key="8">
    <source>
        <dbReference type="PROSITE" id="PS00486"/>
    </source>
</evidence>
<dbReference type="InterPro" id="IPR017261">
    <property type="entry name" value="DNA_mismatch_repair_MutS/MSH"/>
</dbReference>
<dbReference type="InterPro" id="IPR016151">
    <property type="entry name" value="DNA_mismatch_repair_MutS_N"/>
</dbReference>
<dbReference type="InterPro" id="IPR036678">
    <property type="entry name" value="MutS_con_dom_sf"/>
</dbReference>
<dbReference type="SMART" id="SM00534">
    <property type="entry name" value="MUTSac"/>
    <property type="match status" value="1"/>
</dbReference>
<dbReference type="InterPro" id="IPR007860">
    <property type="entry name" value="DNA_mmatch_repair_MutS_con_dom"/>
</dbReference>
<dbReference type="InterPro" id="IPR007695">
    <property type="entry name" value="DNA_mismatch_repair_MutS-lik_N"/>
</dbReference>
<dbReference type="InterPro" id="IPR027417">
    <property type="entry name" value="P-loop_NTPase"/>
</dbReference>
<keyword evidence="5" id="KW-0238">DNA-binding</keyword>
<dbReference type="EMBL" id="KN832987">
    <property type="protein sequence ID" value="KIM84599.1"/>
    <property type="molecule type" value="Genomic_DNA"/>
</dbReference>
<keyword evidence="2" id="KW-0547">Nucleotide-binding</keyword>
<reference evidence="9 10" key="1">
    <citation type="submission" date="2014-04" db="EMBL/GenBank/DDBJ databases">
        <authorList>
            <consortium name="DOE Joint Genome Institute"/>
            <person name="Kuo A."/>
            <person name="Tarkka M."/>
            <person name="Buscot F."/>
            <person name="Kohler A."/>
            <person name="Nagy L.G."/>
            <person name="Floudas D."/>
            <person name="Copeland A."/>
            <person name="Barry K.W."/>
            <person name="Cichocki N."/>
            <person name="Veneault-Fourrey C."/>
            <person name="LaButti K."/>
            <person name="Lindquist E.A."/>
            <person name="Lipzen A."/>
            <person name="Lundell T."/>
            <person name="Morin E."/>
            <person name="Murat C."/>
            <person name="Sun H."/>
            <person name="Tunlid A."/>
            <person name="Henrissat B."/>
            <person name="Grigoriev I.V."/>
            <person name="Hibbett D.S."/>
            <person name="Martin F."/>
            <person name="Nordberg H.P."/>
            <person name="Cantor M.N."/>
            <person name="Hua S.X."/>
        </authorList>
    </citation>
    <scope>NUCLEOTIDE SEQUENCE [LARGE SCALE GENOMIC DNA]</scope>
    <source>
        <strain evidence="9 10">F 1598</strain>
    </source>
</reference>
<dbReference type="PANTHER" id="PTHR11361">
    <property type="entry name" value="DNA MISMATCH REPAIR PROTEIN MUTS FAMILY MEMBER"/>
    <property type="match status" value="1"/>
</dbReference>
<evidence type="ECO:0000256" key="7">
    <source>
        <dbReference type="SAM" id="Coils"/>
    </source>
</evidence>
<dbReference type="OrthoDB" id="2534523at2759"/>
<dbReference type="Pfam" id="PF01624">
    <property type="entry name" value="MutS_I"/>
    <property type="match status" value="1"/>
</dbReference>
<dbReference type="InterPro" id="IPR007696">
    <property type="entry name" value="DNA_mismatch_repair_MutS_core"/>
</dbReference>
<dbReference type="SMART" id="SM00533">
    <property type="entry name" value="MUTSd"/>
    <property type="match status" value="1"/>
</dbReference>
<dbReference type="AlphaFoldDB" id="A0A0C3FY67"/>
<dbReference type="GO" id="GO:0005524">
    <property type="term" value="F:ATP binding"/>
    <property type="evidence" value="ECO:0007669"/>
    <property type="project" value="UniProtKB-KW"/>
</dbReference>
<keyword evidence="10" id="KW-1185">Reference proteome</keyword>
<name>A0A0C3FY67_PILCF</name>
<dbReference type="FunCoup" id="A0A0C3FY67">
    <property type="interactions" value="306"/>
</dbReference>
<organism evidence="9 10">
    <name type="scientific">Piloderma croceum (strain F 1598)</name>
    <dbReference type="NCBI Taxonomy" id="765440"/>
    <lineage>
        <taxon>Eukaryota</taxon>
        <taxon>Fungi</taxon>
        <taxon>Dikarya</taxon>
        <taxon>Basidiomycota</taxon>
        <taxon>Agaricomycotina</taxon>
        <taxon>Agaricomycetes</taxon>
        <taxon>Agaricomycetidae</taxon>
        <taxon>Atheliales</taxon>
        <taxon>Atheliaceae</taxon>
        <taxon>Piloderma</taxon>
    </lineage>
</organism>
<keyword evidence="6" id="KW-0234">DNA repair</keyword>
<dbReference type="Gene3D" id="3.30.420.110">
    <property type="entry name" value="MutS, connector domain"/>
    <property type="match status" value="1"/>
</dbReference>
<reference evidence="10" key="2">
    <citation type="submission" date="2015-01" db="EMBL/GenBank/DDBJ databases">
        <title>Evolutionary Origins and Diversification of the Mycorrhizal Mutualists.</title>
        <authorList>
            <consortium name="DOE Joint Genome Institute"/>
            <consortium name="Mycorrhizal Genomics Consortium"/>
            <person name="Kohler A."/>
            <person name="Kuo A."/>
            <person name="Nagy L.G."/>
            <person name="Floudas D."/>
            <person name="Copeland A."/>
            <person name="Barry K.W."/>
            <person name="Cichocki N."/>
            <person name="Veneault-Fourrey C."/>
            <person name="LaButti K."/>
            <person name="Lindquist E.A."/>
            <person name="Lipzen A."/>
            <person name="Lundell T."/>
            <person name="Morin E."/>
            <person name="Murat C."/>
            <person name="Riley R."/>
            <person name="Ohm R."/>
            <person name="Sun H."/>
            <person name="Tunlid A."/>
            <person name="Henrissat B."/>
            <person name="Grigoriev I.V."/>
            <person name="Hibbett D.S."/>
            <person name="Martin F."/>
        </authorList>
    </citation>
    <scope>NUCLEOTIDE SEQUENCE [LARGE SCALE GENOMIC DNA]</scope>
    <source>
        <strain evidence="10">F 1598</strain>
    </source>
</reference>
<dbReference type="GO" id="GO:0005634">
    <property type="term" value="C:nucleus"/>
    <property type="evidence" value="ECO:0007669"/>
    <property type="project" value="TreeGrafter"/>
</dbReference>
<feature type="domain" description="DNA mismatch repair proteins mutS family" evidence="8">
    <location>
        <begin position="772"/>
        <end position="788"/>
    </location>
</feature>
<comment type="similarity">
    <text evidence="1">Belongs to the DNA mismatch repair MutS family.</text>
</comment>
<accession>A0A0C3FY67</accession>
<dbReference type="SUPFAM" id="SSF48334">
    <property type="entry name" value="DNA repair protein MutS, domain III"/>
    <property type="match status" value="1"/>
</dbReference>
<dbReference type="GO" id="GO:0006298">
    <property type="term" value="P:mismatch repair"/>
    <property type="evidence" value="ECO:0007669"/>
    <property type="project" value="InterPro"/>
</dbReference>
<dbReference type="GO" id="GO:0030983">
    <property type="term" value="F:mismatched DNA binding"/>
    <property type="evidence" value="ECO:0007669"/>
    <property type="project" value="InterPro"/>
</dbReference>
<evidence type="ECO:0000256" key="6">
    <source>
        <dbReference type="ARBA" id="ARBA00023204"/>
    </source>
</evidence>
<dbReference type="Gene3D" id="3.40.1170.10">
    <property type="entry name" value="DNA repair protein MutS, domain I"/>
    <property type="match status" value="1"/>
</dbReference>
<dbReference type="InterPro" id="IPR045076">
    <property type="entry name" value="MutS"/>
</dbReference>
<dbReference type="InterPro" id="IPR000432">
    <property type="entry name" value="DNA_mismatch_repair_MutS_C"/>
</dbReference>
<proteinExistence type="inferred from homology"/>
<dbReference type="FunFam" id="3.40.50.300:FF:001238">
    <property type="entry name" value="DNA mismatch repair protein"/>
    <property type="match status" value="1"/>
</dbReference>
<dbReference type="PANTHER" id="PTHR11361:SF34">
    <property type="entry name" value="DNA MISMATCH REPAIR PROTEIN MSH1, MITOCHONDRIAL"/>
    <property type="match status" value="1"/>
</dbReference>
<evidence type="ECO:0000313" key="10">
    <source>
        <dbReference type="Proteomes" id="UP000054166"/>
    </source>
</evidence>
<evidence type="ECO:0000313" key="9">
    <source>
        <dbReference type="EMBL" id="KIM84599.1"/>
    </source>
</evidence>
<dbReference type="SUPFAM" id="SSF55271">
    <property type="entry name" value="DNA repair protein MutS, domain I"/>
    <property type="match status" value="1"/>
</dbReference>
<keyword evidence="4" id="KW-0067">ATP-binding</keyword>
<gene>
    <name evidence="9" type="ORF">PILCRDRAFT_67501</name>
</gene>
<evidence type="ECO:0000256" key="4">
    <source>
        <dbReference type="ARBA" id="ARBA00022840"/>
    </source>
</evidence>
<dbReference type="InterPro" id="IPR036187">
    <property type="entry name" value="DNA_mismatch_repair_MutS_sf"/>
</dbReference>
<dbReference type="InParanoid" id="A0A0C3FY67"/>
<dbReference type="STRING" id="765440.A0A0C3FY67"/>
<sequence>MLGGVILENLAKFPHCLLLTRVGQFYESYFDQAAEIARLLNIKLTSRIYNKGRIPMCGFPLSHLDKNLKILVQQNKRFVAMCEEFPRYGPGGSKPEFDRRVVRVITPGTLIDEPFLNQYENNYLLAIDSLDTQSSHDGADTDAPKVVGLAWIDVSTGEFFVKSSSYDSLRDELARIGPKEIVLDKRMESFSSHPIRIALAEEGNFVSYIALNGYIPGHLSLCKVDTDNVTASVEGEDFLTSAISALCSHETSAINLLTTFLNANLLEHMPTLSLPNRENTGGRMQIDSHTIRALEIRGGAAEGTTKGSLLSVVKRTVTSSGTRLLARWLCSPSTSIKEINARQSLVAFLYARPHLRDDILQALGDMEDASRIVQKFILGRGDAGDLSAIHSTILIWASIKKRFELEKRMESKERGAIAENEWASLDVLMSRMSDLRVLANRISMALYHRVTVAEDETSISGIVSGDGTVNDDDHPAPQPKSKQSFAYGHVNWTIKPEFSEQLTSLHATRDNLLFEREKLERELQKVHDVPSLTLRASPAQGMHVHIQKSKRDQGKLAASAHFVKIAESGSTSSFFYQASGFSLSLPWSQLGGQIVDTTNMMVMAEREAFELLRSEVNVLSSDLRRNARIMDELDVALGFAILATEMSFTQPVLQDGNTYEVVNGRHPTVELGLLTVGRVFTPNSITLAPSCRLQIITGPNMAGKSTFLRQIALITILAQTGSFVPADNAVIGIVDKLFSRVGAKDDLFRDRSTFMVEMLETAEILKRATPNSLVIMDEVGRGTTVKDGLAIAFATVHHLVSVNRCRALFATHFHELSDLLGYSSNGKGQGVFEDVGFFCTDVDETEDGHFAYSHRMRPGVNRDSHGLKVAQLAGMPHSAVIVAKEALSWLNKTDNPEEAVKSAQLTTLGQNLTTSQPNNGPLA</sequence>
<evidence type="ECO:0000256" key="3">
    <source>
        <dbReference type="ARBA" id="ARBA00022763"/>
    </source>
</evidence>